<evidence type="ECO:0000259" key="1">
    <source>
        <dbReference type="Pfam" id="PF25509"/>
    </source>
</evidence>
<comment type="caution">
    <text evidence="2">The sequence shown here is derived from an EMBL/GenBank/DDBJ whole genome shotgun (WGS) entry which is preliminary data.</text>
</comment>
<dbReference type="OrthoDB" id="5581965at2"/>
<dbReference type="EMBL" id="QBKR01000020">
    <property type="protein sequence ID" value="PTX55219.1"/>
    <property type="molecule type" value="Genomic_DNA"/>
</dbReference>
<dbReference type="AlphaFoldDB" id="A0A2T6BGN4"/>
<proteinExistence type="predicted"/>
<dbReference type="Proteomes" id="UP000244240">
    <property type="component" value="Unassembled WGS sequence"/>
</dbReference>
<dbReference type="Pfam" id="PF25509">
    <property type="entry name" value="DUF7916"/>
    <property type="match status" value="1"/>
</dbReference>
<keyword evidence="3" id="KW-1185">Reference proteome</keyword>
<feature type="domain" description="DUF7916" evidence="1">
    <location>
        <begin position="9"/>
        <end position="325"/>
    </location>
</feature>
<sequence>MEKKTRRLLDLSPSELSRLSGRELLASVKAAEGRTVMAETVVSVPPLVDGCSNPELAAAFGADLLLLNLYDVEAPRIGGFPSSGGSGPDSETLARYGLSGAEGVLGWGVTAGDVRRMTGRPVGINLEPVPEEAPLTSLAPGRKATVSNAIKAVEQGAAFLVLTGNPGTGVTWSTISEQVRVFRKELGSEFPLMAGKMHGAGSWENRGPWLGEEELERLAAAGTDVLLLPQPGTVPGADRETVRKWVNQAHRFGMMALLTIGTSQESADSSLLERLALEGKAAGGDLFHIGDAGFSGMAPPENILAYSVALRGKRHTYRRMAQSLLKKR</sequence>
<dbReference type="InterPro" id="IPR057238">
    <property type="entry name" value="DUF7916"/>
</dbReference>
<organism evidence="2 3">
    <name type="scientific">Melghirimyces profundicolus</name>
    <dbReference type="NCBI Taxonomy" id="1242148"/>
    <lineage>
        <taxon>Bacteria</taxon>
        <taxon>Bacillati</taxon>
        <taxon>Bacillota</taxon>
        <taxon>Bacilli</taxon>
        <taxon>Bacillales</taxon>
        <taxon>Thermoactinomycetaceae</taxon>
        <taxon>Melghirimyces</taxon>
    </lineage>
</organism>
<dbReference type="RefSeq" id="WP_108025086.1">
    <property type="nucleotide sequence ID" value="NZ_QBKR01000020.1"/>
</dbReference>
<reference evidence="2 3" key="1">
    <citation type="submission" date="2018-04" db="EMBL/GenBank/DDBJ databases">
        <title>Genomic Encyclopedia of Archaeal and Bacterial Type Strains, Phase II (KMG-II): from individual species to whole genera.</title>
        <authorList>
            <person name="Goeker M."/>
        </authorList>
    </citation>
    <scope>NUCLEOTIDE SEQUENCE [LARGE SCALE GENOMIC DNA]</scope>
    <source>
        <strain evidence="2 3">DSM 45787</strain>
    </source>
</reference>
<protein>
    <recommendedName>
        <fullName evidence="1">DUF7916 domain-containing protein</fullName>
    </recommendedName>
</protein>
<name>A0A2T6BGN4_9BACL</name>
<evidence type="ECO:0000313" key="2">
    <source>
        <dbReference type="EMBL" id="PTX55219.1"/>
    </source>
</evidence>
<accession>A0A2T6BGN4</accession>
<gene>
    <name evidence="2" type="ORF">C8P63_12013</name>
</gene>
<evidence type="ECO:0000313" key="3">
    <source>
        <dbReference type="Proteomes" id="UP000244240"/>
    </source>
</evidence>